<feature type="compositionally biased region" description="Polar residues" evidence="2">
    <location>
        <begin position="164"/>
        <end position="176"/>
    </location>
</feature>
<name>A0A8H6FDR4_9LECA</name>
<proteinExistence type="predicted"/>
<feature type="region of interest" description="Disordered" evidence="2">
    <location>
        <begin position="443"/>
        <end position="511"/>
    </location>
</feature>
<dbReference type="AlphaFoldDB" id="A0A8H6FDR4"/>
<feature type="region of interest" description="Disordered" evidence="2">
    <location>
        <begin position="813"/>
        <end position="833"/>
    </location>
</feature>
<organism evidence="3 4">
    <name type="scientific">Letharia lupina</name>
    <dbReference type="NCBI Taxonomy" id="560253"/>
    <lineage>
        <taxon>Eukaryota</taxon>
        <taxon>Fungi</taxon>
        <taxon>Dikarya</taxon>
        <taxon>Ascomycota</taxon>
        <taxon>Pezizomycotina</taxon>
        <taxon>Lecanoromycetes</taxon>
        <taxon>OSLEUM clade</taxon>
        <taxon>Lecanoromycetidae</taxon>
        <taxon>Lecanorales</taxon>
        <taxon>Lecanorineae</taxon>
        <taxon>Parmeliaceae</taxon>
        <taxon>Letharia</taxon>
    </lineage>
</organism>
<feature type="compositionally biased region" description="Polar residues" evidence="2">
    <location>
        <begin position="972"/>
        <end position="1000"/>
    </location>
</feature>
<feature type="compositionally biased region" description="Basic and acidic residues" evidence="2">
    <location>
        <begin position="939"/>
        <end position="949"/>
    </location>
</feature>
<feature type="region of interest" description="Disordered" evidence="2">
    <location>
        <begin position="865"/>
        <end position="949"/>
    </location>
</feature>
<dbReference type="RefSeq" id="XP_037153163.1">
    <property type="nucleotide sequence ID" value="XM_037301529.1"/>
</dbReference>
<feature type="region of interest" description="Disordered" evidence="2">
    <location>
        <begin position="235"/>
        <end position="272"/>
    </location>
</feature>
<evidence type="ECO:0000256" key="1">
    <source>
        <dbReference type="SAM" id="Coils"/>
    </source>
</evidence>
<reference evidence="3 4" key="1">
    <citation type="journal article" date="2020" name="Genomics">
        <title>Complete, high-quality genomes from long-read metagenomic sequencing of two wolf lichen thalli reveals enigmatic genome architecture.</title>
        <authorList>
            <person name="McKenzie S.K."/>
            <person name="Walston R.F."/>
            <person name="Allen J.L."/>
        </authorList>
    </citation>
    <scope>NUCLEOTIDE SEQUENCE [LARGE SCALE GENOMIC DNA]</scope>
    <source>
        <strain evidence="3">WasteWater1</strain>
    </source>
</reference>
<feature type="compositionally biased region" description="Low complexity" evidence="2">
    <location>
        <begin position="368"/>
        <end position="377"/>
    </location>
</feature>
<feature type="coiled-coil region" evidence="1">
    <location>
        <begin position="624"/>
        <end position="658"/>
    </location>
</feature>
<evidence type="ECO:0000313" key="4">
    <source>
        <dbReference type="Proteomes" id="UP000593566"/>
    </source>
</evidence>
<feature type="compositionally biased region" description="Polar residues" evidence="2">
    <location>
        <begin position="909"/>
        <end position="933"/>
    </location>
</feature>
<feature type="compositionally biased region" description="Polar residues" evidence="2">
    <location>
        <begin position="451"/>
        <end position="468"/>
    </location>
</feature>
<keyword evidence="4" id="KW-1185">Reference proteome</keyword>
<evidence type="ECO:0000256" key="2">
    <source>
        <dbReference type="SAM" id="MobiDB-lite"/>
    </source>
</evidence>
<feature type="compositionally biased region" description="Basic and acidic residues" evidence="2">
    <location>
        <begin position="253"/>
        <end position="263"/>
    </location>
</feature>
<feature type="region of interest" description="Disordered" evidence="2">
    <location>
        <begin position="961"/>
        <end position="1157"/>
    </location>
</feature>
<feature type="region of interest" description="Disordered" evidence="2">
    <location>
        <begin position="703"/>
        <end position="722"/>
    </location>
</feature>
<comment type="caution">
    <text evidence="3">The sequence shown here is derived from an EMBL/GenBank/DDBJ whole genome shotgun (WGS) entry which is preliminary data.</text>
</comment>
<sequence length="1224" mass="133563">MTPSSLKKMSGAQESKEGNYASLEKTPSGRFTICDLGLTLLPGSQIQRKDEKGSGTAAESGPKNPAKKCIGRSEQWKSFETGIQLKHPARETDFPNEAKSPSSSQYPDLESAKPSNATARINRERPFSQDFSAKDGSGVVQHNGNSIAAAPYDEQIMGTGEVRNANSCQNDDSSPRTVKRRKLGSRACNQMRDSKVNKGKEAAFETHYNRFYVHQHQDLSEINAVRSGKEKSSVATIGVPFGGPGGGLGSSKPESRPQIKHSPDSAPARSHQSTILVSEGIALHGNSASRSPAKHRYSEPGELTLHHHPTNSSKSISTQHWKHSSLFSDTPADIRTQVLKPRKEVNRSWTNHFPAKAKIPRRANLPASSLLSAPSTPSEDHQHPHSINALPTSTNLHANTPSSSTHYSPSLLKYLSLSIASNHPLDLCAQENTFDTALGHKSHLSRRRSASMPNLSSTWAPMNMNSSDRFGPTSLPTPPRERPSSLPPYGNGPFLQNLVGPPHGQVDASFNADDSSARNWQLNSNFQGQHGISLFDRQSVAFTPSLHPRQALTQPSNHQDMTGPSVTAMAAVGPQDSRRRLEIKPNYSHEEVKSLMFNFVRQAQTLKVESANLQSLNTAMKKGFESLQQGKADLMQQIQRYERTVAQKDQQIEAMRRQGSSLQHQYKRIWDEHHQLLATIRKENGTGNPSAIAKKIRWNHSPNAVGAASQGDQSSEKASPVYSANGAQLPISRHAFEQAHTGPHQHFQPVSVPCSSEANVINALNRSLCQQGNAAAYHNGANPSQTASIPAYPKASVANASSRALVQPRFAAANPNSENSPHDGSTRWVPSDQPLGATVQTVTTNGQNDQRPTEHVPTECVTIDLTDDSQSPSSSVLQTRQSSVQGGNPPCDLPSGQYPPDQYPIGHVVSSQYPSDPTAQNQMSQSQLPPNRNSQDESLEARQSQKEAFARMTQKSCLWVQGENPFRKGTKTEQQVGLPNSRRPSQSSTEEPVSFAQSPQAGRVAPLPETATGRKTKKKAPEKTKVALDAEAKKERAKAYRKTAAEKKKREKEAAKQSLPNENMPNNAMRAQKQGRRTANGEKRLEQARNPSEEPGSREPQKTLDGRLYQDDAGVQQVLHEESVRQEASDDHDSLFGESEAEGREDAISPDADIFMHDDAAATEQDREAAFAAEIEAEFEADVDAGRMVGFEQGDASSGQTSDPIAPPNSDDGFHDFSEESEEE</sequence>
<feature type="region of interest" description="Disordered" evidence="2">
    <location>
        <begin position="1187"/>
        <end position="1224"/>
    </location>
</feature>
<dbReference type="Proteomes" id="UP000593566">
    <property type="component" value="Unassembled WGS sequence"/>
</dbReference>
<dbReference type="EMBL" id="JACCJB010000009">
    <property type="protein sequence ID" value="KAF6224103.1"/>
    <property type="molecule type" value="Genomic_DNA"/>
</dbReference>
<feature type="compositionally biased region" description="Polar residues" evidence="2">
    <location>
        <begin position="389"/>
        <end position="405"/>
    </location>
</feature>
<feature type="compositionally biased region" description="Gly residues" evidence="2">
    <location>
        <begin position="240"/>
        <end position="249"/>
    </location>
</feature>
<feature type="compositionally biased region" description="Basic and acidic residues" evidence="2">
    <location>
        <begin position="1019"/>
        <end position="1055"/>
    </location>
</feature>
<feature type="region of interest" description="Disordered" evidence="2">
    <location>
        <begin position="1"/>
        <end position="26"/>
    </location>
</feature>
<feature type="region of interest" description="Disordered" evidence="2">
    <location>
        <begin position="368"/>
        <end position="405"/>
    </location>
</feature>
<gene>
    <name evidence="3" type="ORF">HO133_010677</name>
</gene>
<accession>A0A8H6FDR4</accession>
<evidence type="ECO:0000313" key="3">
    <source>
        <dbReference type="EMBL" id="KAF6224103.1"/>
    </source>
</evidence>
<feature type="compositionally biased region" description="Polar residues" evidence="2">
    <location>
        <begin position="310"/>
        <end position="319"/>
    </location>
</feature>
<dbReference type="GeneID" id="59339067"/>
<feature type="compositionally biased region" description="Basic and acidic residues" evidence="2">
    <location>
        <begin position="1119"/>
        <end position="1147"/>
    </location>
</feature>
<feature type="compositionally biased region" description="Polar residues" evidence="2">
    <location>
        <begin position="868"/>
        <end position="886"/>
    </location>
</feature>
<feature type="region of interest" description="Disordered" evidence="2">
    <location>
        <begin position="286"/>
        <end position="319"/>
    </location>
</feature>
<protein>
    <submittedName>
        <fullName evidence="3">Uncharacterized protein</fullName>
    </submittedName>
</protein>
<feature type="compositionally biased region" description="Basic and acidic residues" evidence="2">
    <location>
        <begin position="1079"/>
        <end position="1110"/>
    </location>
</feature>
<feature type="region of interest" description="Disordered" evidence="2">
    <location>
        <begin position="42"/>
        <end position="197"/>
    </location>
</feature>
<keyword evidence="1" id="KW-0175">Coiled coil</keyword>